<name>A0A9P4GGI7_9PLEO</name>
<dbReference type="GeneID" id="63849083"/>
<gene>
    <name evidence="2" type="ORF">K460DRAFT_354899</name>
</gene>
<comment type="caution">
    <text evidence="2">The sequence shown here is derived from an EMBL/GenBank/DDBJ whole genome shotgun (WGS) entry which is preliminary data.</text>
</comment>
<dbReference type="AlphaFoldDB" id="A0A9P4GGI7"/>
<keyword evidence="3" id="KW-1185">Reference proteome</keyword>
<reference evidence="2" key="1">
    <citation type="submission" date="2020-01" db="EMBL/GenBank/DDBJ databases">
        <authorList>
            <consortium name="DOE Joint Genome Institute"/>
            <person name="Haridas S."/>
            <person name="Albert R."/>
            <person name="Binder M."/>
            <person name="Bloem J."/>
            <person name="Labutti K."/>
            <person name="Salamov A."/>
            <person name="Andreopoulos B."/>
            <person name="Baker S.E."/>
            <person name="Barry K."/>
            <person name="Bills G."/>
            <person name="Bluhm B.H."/>
            <person name="Cannon C."/>
            <person name="Castanera R."/>
            <person name="Culley D.E."/>
            <person name="Daum C."/>
            <person name="Ezra D."/>
            <person name="Gonzalez J.B."/>
            <person name="Henrissat B."/>
            <person name="Kuo A."/>
            <person name="Liang C."/>
            <person name="Lipzen A."/>
            <person name="Lutzoni F."/>
            <person name="Magnuson J."/>
            <person name="Mondo S."/>
            <person name="Nolan M."/>
            <person name="Ohm R."/>
            <person name="Pangilinan J."/>
            <person name="Park H.-J."/>
            <person name="Ramirez L."/>
            <person name="Alfaro M."/>
            <person name="Sun H."/>
            <person name="Tritt A."/>
            <person name="Yoshinaga Y."/>
            <person name="Zwiers L.-H."/>
            <person name="Turgeon B.G."/>
            <person name="Goodwin S.B."/>
            <person name="Spatafora J.W."/>
            <person name="Crous P.W."/>
            <person name="Grigoriev I.V."/>
        </authorList>
    </citation>
    <scope>NUCLEOTIDE SEQUENCE</scope>
    <source>
        <strain evidence="2">CBS 394.84</strain>
    </source>
</reference>
<evidence type="ECO:0000313" key="2">
    <source>
        <dbReference type="EMBL" id="KAF1845041.1"/>
    </source>
</evidence>
<protein>
    <submittedName>
        <fullName evidence="2">Uncharacterized protein</fullName>
    </submittedName>
</protein>
<organism evidence="2 3">
    <name type="scientific">Cucurbitaria berberidis CBS 394.84</name>
    <dbReference type="NCBI Taxonomy" id="1168544"/>
    <lineage>
        <taxon>Eukaryota</taxon>
        <taxon>Fungi</taxon>
        <taxon>Dikarya</taxon>
        <taxon>Ascomycota</taxon>
        <taxon>Pezizomycotina</taxon>
        <taxon>Dothideomycetes</taxon>
        <taxon>Pleosporomycetidae</taxon>
        <taxon>Pleosporales</taxon>
        <taxon>Pleosporineae</taxon>
        <taxon>Cucurbitariaceae</taxon>
        <taxon>Cucurbitaria</taxon>
    </lineage>
</organism>
<dbReference type="EMBL" id="ML976616">
    <property type="protein sequence ID" value="KAF1845041.1"/>
    <property type="molecule type" value="Genomic_DNA"/>
</dbReference>
<sequence length="285" mass="30740">MPHPSPLLQHGTEKKACSRRTAQPACNRNGELLVSRGHWKIKDSQSHAFHPLPAPSFHHQSASIVSCSQGCIFPLRAGCEQYCREMGERHRRGPGNMHDKAGNHSHFSGRGASSVSLLGGSTVQWSLMLIHCCFDTCGCANRDYSTGDTESCEWPVTLLPGNANVTGARIQDVPLQSEKTASVCSVTDDVQADVTLGGLAVVGPVVLVVGCRRVALACHRQGTVVMPSYPEQSIIIFQGRAIHSCVDACANGDTKLYMDSASAYMYVQETYKPRPAVASMRSSGR</sequence>
<evidence type="ECO:0000256" key="1">
    <source>
        <dbReference type="SAM" id="MobiDB-lite"/>
    </source>
</evidence>
<proteinExistence type="predicted"/>
<feature type="region of interest" description="Disordered" evidence="1">
    <location>
        <begin position="1"/>
        <end position="21"/>
    </location>
</feature>
<accession>A0A9P4GGI7</accession>
<evidence type="ECO:0000313" key="3">
    <source>
        <dbReference type="Proteomes" id="UP000800039"/>
    </source>
</evidence>
<dbReference type="RefSeq" id="XP_040787604.1">
    <property type="nucleotide sequence ID" value="XM_040931831.1"/>
</dbReference>
<dbReference type="Proteomes" id="UP000800039">
    <property type="component" value="Unassembled WGS sequence"/>
</dbReference>